<dbReference type="Proteomes" id="UP001151079">
    <property type="component" value="Unassembled WGS sequence"/>
</dbReference>
<dbReference type="EMBL" id="JAOZEW010000028">
    <property type="protein sequence ID" value="MCV9930140.1"/>
    <property type="molecule type" value="Genomic_DNA"/>
</dbReference>
<accession>A0A9X2ZGA6</accession>
<dbReference type="RefSeq" id="WP_264208219.1">
    <property type="nucleotide sequence ID" value="NZ_JAOZEW010000028.1"/>
</dbReference>
<dbReference type="AlphaFoldDB" id="A0A9X2ZGA6"/>
<feature type="domain" description="LysM" evidence="1">
    <location>
        <begin position="4"/>
        <end position="48"/>
    </location>
</feature>
<keyword evidence="3" id="KW-1185">Reference proteome</keyword>
<evidence type="ECO:0000259" key="1">
    <source>
        <dbReference type="PROSITE" id="PS51782"/>
    </source>
</evidence>
<dbReference type="CDD" id="cd00118">
    <property type="entry name" value="LysM"/>
    <property type="match status" value="1"/>
</dbReference>
<evidence type="ECO:0000313" key="3">
    <source>
        <dbReference type="Proteomes" id="UP001151079"/>
    </source>
</evidence>
<dbReference type="PROSITE" id="PS51782">
    <property type="entry name" value="LYSM"/>
    <property type="match status" value="1"/>
</dbReference>
<organism evidence="2 3">
    <name type="scientific">Flavobacterium shii</name>
    <dbReference type="NCBI Taxonomy" id="2987687"/>
    <lineage>
        <taxon>Bacteria</taxon>
        <taxon>Pseudomonadati</taxon>
        <taxon>Bacteroidota</taxon>
        <taxon>Flavobacteriia</taxon>
        <taxon>Flavobacteriales</taxon>
        <taxon>Flavobacteriaceae</taxon>
        <taxon>Flavobacterium</taxon>
    </lineage>
</organism>
<gene>
    <name evidence="2" type="ORF">OIU83_20950</name>
</gene>
<name>A0A9X2ZGA6_9FLAO</name>
<dbReference type="InterPro" id="IPR018392">
    <property type="entry name" value="LysM"/>
</dbReference>
<proteinExistence type="predicted"/>
<evidence type="ECO:0000313" key="2">
    <source>
        <dbReference type="EMBL" id="MCV9930140.1"/>
    </source>
</evidence>
<reference evidence="2" key="1">
    <citation type="submission" date="2022-10" db="EMBL/GenBank/DDBJ databases">
        <title>Two novel species of Flavobacterium.</title>
        <authorList>
            <person name="Liu Q."/>
            <person name="Xin Y.-H."/>
        </authorList>
    </citation>
    <scope>NUCLEOTIDE SEQUENCE</scope>
    <source>
        <strain evidence="2">LS1R49</strain>
    </source>
</reference>
<sequence>MILETYKVVAEEKLVELAAKFNITPEEIKRLNPNTRFFKAFFGPEYVAALQHIQVPVREIVSNKDILTDKKVLDNLTFDQEARYRCEQTVITKINGITQNHANTKTEFLIGKQATQEGLFVKVQMIDNILQMQPAQLGETITLLNGVENVKSDATFMINPHTGKIIKVMNHNEIIEKWRKHKEYLNAKYDFIRLEQNRESYNQFMILAGNQIVQEDKLIIDLESKLFYQLFFDKYLVTNKDLFASYRRPFYSQLFTGTKLGLDFKQDILSEYEDGIVVRKVGTINPDSYDDEELEEMYNRKFKPLIKYQFSEFSFSYRERSVINTKDRWIESAEVTMIEQVKNNIQILVEYKLKKIDI</sequence>
<protein>
    <submittedName>
        <fullName evidence="2">LysM peptidoglycan-binding domain-containing protein</fullName>
    </submittedName>
</protein>
<comment type="caution">
    <text evidence="2">The sequence shown here is derived from an EMBL/GenBank/DDBJ whole genome shotgun (WGS) entry which is preliminary data.</text>
</comment>